<protein>
    <submittedName>
        <fullName evidence="4">NADPH2:quinone reductase</fullName>
    </submittedName>
</protein>
<keyword evidence="2" id="KW-0560">Oxidoreductase</keyword>
<dbReference type="InterPro" id="IPR020843">
    <property type="entry name" value="ER"/>
</dbReference>
<dbReference type="eggNOG" id="COG0604">
    <property type="taxonomic scope" value="Bacteria"/>
</dbReference>
<dbReference type="STRING" id="211114.SAMN04489726_3476"/>
<dbReference type="CDD" id="cd05289">
    <property type="entry name" value="MDR_like_2"/>
    <property type="match status" value="1"/>
</dbReference>
<dbReference type="SUPFAM" id="SSF50129">
    <property type="entry name" value="GroES-like"/>
    <property type="match status" value="1"/>
</dbReference>
<reference evidence="4 5" key="1">
    <citation type="submission" date="2016-10" db="EMBL/GenBank/DDBJ databases">
        <authorList>
            <person name="de Groot N.N."/>
        </authorList>
    </citation>
    <scope>NUCLEOTIDE SEQUENCE [LARGE SCALE GENOMIC DNA]</scope>
    <source>
        <strain evidence="4 5">DSM 44149</strain>
    </source>
</reference>
<keyword evidence="1" id="KW-0521">NADP</keyword>
<organism evidence="4 5">
    <name type="scientific">Allokutzneria albata</name>
    <name type="common">Kibdelosporangium albatum</name>
    <dbReference type="NCBI Taxonomy" id="211114"/>
    <lineage>
        <taxon>Bacteria</taxon>
        <taxon>Bacillati</taxon>
        <taxon>Actinomycetota</taxon>
        <taxon>Actinomycetes</taxon>
        <taxon>Pseudonocardiales</taxon>
        <taxon>Pseudonocardiaceae</taxon>
        <taxon>Allokutzneria</taxon>
    </lineage>
</organism>
<dbReference type="InterPro" id="IPR013154">
    <property type="entry name" value="ADH-like_N"/>
</dbReference>
<dbReference type="AlphaFoldDB" id="A0A1G9W9A7"/>
<evidence type="ECO:0000313" key="5">
    <source>
        <dbReference type="Proteomes" id="UP000183376"/>
    </source>
</evidence>
<dbReference type="Gene3D" id="3.90.180.10">
    <property type="entry name" value="Medium-chain alcohol dehydrogenases, catalytic domain"/>
    <property type="match status" value="2"/>
</dbReference>
<dbReference type="GO" id="GO:0070402">
    <property type="term" value="F:NADPH binding"/>
    <property type="evidence" value="ECO:0007669"/>
    <property type="project" value="TreeGrafter"/>
</dbReference>
<dbReference type="Pfam" id="PF13602">
    <property type="entry name" value="ADH_zinc_N_2"/>
    <property type="match status" value="1"/>
</dbReference>
<gene>
    <name evidence="4" type="ORF">SAMN04489726_3476</name>
</gene>
<sequence length="307" mass="32433">MQLNGYGGPEVLELREVRLGAVPEGEVRIATIAAPVNRADVEIRRGHWPVQRADPFPYTPGLEVLGEVVQTGPGVHWPPVGQRVITMMQRLGGVHGERPGCYATHVTVRAESVAAVPAELDPYAVAAVGLAGVTAYEGLRRLEIRPGHTVVVHGASGGVGSVAVRMAEAMGAEVIGTSSRSPAERSLLDELGPRSVDGVLETLGERTFADSVAVLRRGGRLCLVGALTGPELGLSAWDLIQELVLTGYSTENLTGDDLREDIAMICGWLRDGTLTPPPYQVVPLAEAARAHRLLEAGGHSGRVLLVP</sequence>
<feature type="domain" description="Enoyl reductase (ER)" evidence="3">
    <location>
        <begin position="7"/>
        <end position="305"/>
    </location>
</feature>
<evidence type="ECO:0000259" key="3">
    <source>
        <dbReference type="SMART" id="SM00829"/>
    </source>
</evidence>
<dbReference type="EMBL" id="LT629701">
    <property type="protein sequence ID" value="SDM81154.1"/>
    <property type="molecule type" value="Genomic_DNA"/>
</dbReference>
<accession>A0A1G9W9A7</accession>
<keyword evidence="5" id="KW-1185">Reference proteome</keyword>
<dbReference type="GO" id="GO:0016651">
    <property type="term" value="F:oxidoreductase activity, acting on NAD(P)H"/>
    <property type="evidence" value="ECO:0007669"/>
    <property type="project" value="TreeGrafter"/>
</dbReference>
<name>A0A1G9W9A7_ALLAB</name>
<dbReference type="PANTHER" id="PTHR48106">
    <property type="entry name" value="QUINONE OXIDOREDUCTASE PIG3-RELATED"/>
    <property type="match status" value="1"/>
</dbReference>
<evidence type="ECO:0000313" key="4">
    <source>
        <dbReference type="EMBL" id="SDM81154.1"/>
    </source>
</evidence>
<dbReference type="InterPro" id="IPR036291">
    <property type="entry name" value="NAD(P)-bd_dom_sf"/>
</dbReference>
<dbReference type="Gene3D" id="3.40.50.720">
    <property type="entry name" value="NAD(P)-binding Rossmann-like Domain"/>
    <property type="match status" value="2"/>
</dbReference>
<dbReference type="PANTHER" id="PTHR48106:SF18">
    <property type="entry name" value="QUINONE OXIDOREDUCTASE PIG3"/>
    <property type="match status" value="1"/>
</dbReference>
<dbReference type="SUPFAM" id="SSF51735">
    <property type="entry name" value="NAD(P)-binding Rossmann-fold domains"/>
    <property type="match status" value="1"/>
</dbReference>
<proteinExistence type="predicted"/>
<dbReference type="Proteomes" id="UP000183376">
    <property type="component" value="Chromosome I"/>
</dbReference>
<dbReference type="SMART" id="SM00829">
    <property type="entry name" value="PKS_ER"/>
    <property type="match status" value="1"/>
</dbReference>
<evidence type="ECO:0000256" key="2">
    <source>
        <dbReference type="ARBA" id="ARBA00023002"/>
    </source>
</evidence>
<evidence type="ECO:0000256" key="1">
    <source>
        <dbReference type="ARBA" id="ARBA00022857"/>
    </source>
</evidence>
<dbReference type="Pfam" id="PF08240">
    <property type="entry name" value="ADH_N"/>
    <property type="match status" value="1"/>
</dbReference>
<dbReference type="InterPro" id="IPR011032">
    <property type="entry name" value="GroES-like_sf"/>
</dbReference>